<dbReference type="GO" id="GO:0045490">
    <property type="term" value="P:pectin catabolic process"/>
    <property type="evidence" value="ECO:0007669"/>
    <property type="project" value="InterPro"/>
</dbReference>
<keyword evidence="1" id="KW-0456">Lyase</keyword>
<dbReference type="AlphaFoldDB" id="A0A1I0QUR2"/>
<dbReference type="OrthoDB" id="185515at2157"/>
<proteinExistence type="predicted"/>
<reference evidence="2" key="1">
    <citation type="submission" date="2016-10" db="EMBL/GenBank/DDBJ databases">
        <authorList>
            <person name="Varghese N."/>
        </authorList>
    </citation>
    <scope>NUCLEOTIDE SEQUENCE [LARGE SCALE GENOMIC DNA]</scope>
    <source>
        <strain evidence="2">CGMCC 1.12284</strain>
    </source>
</reference>
<keyword evidence="2" id="KW-1185">Reference proteome</keyword>
<dbReference type="Gene3D" id="1.50.10.20">
    <property type="match status" value="2"/>
</dbReference>
<dbReference type="Pfam" id="PF06917">
    <property type="entry name" value="Pectate_lyase_2"/>
    <property type="match status" value="1"/>
</dbReference>
<accession>A0A1I0QUR2</accession>
<gene>
    <name evidence="1" type="ORF">SAMN05216285_3965</name>
</gene>
<sequence>MARDQAAALIDAVRRHVDAVLATGRDRYGDAETPLFADAIDPVAGEAVAYDARDVAPDRRRRLSNTAVQQEFLRTLVALGRLTGDERYRGAAVGVVEWVFDHLTGARGLPYWGGHVAYDLDADVTATNKDGPHELKFEYPFYDLFWDVDPAATRRLVEAFWRAHVCDWSILDFNRHGDFDGRSFGGRDPVDRADEASDGPWNRAYEGGDVFFWGDGLTFVNTGSDLYYAAALLADLAGDAEPLRWARRLARRYVETRGETGISGYQFSQHPSYCNGPEIRGDRAQYQFAPYIPGDHRIYEGTLFRPRPIVQRRQLELGARLGDRGAAFATWAVEELRAWREAAYRPERNDFEPMLTDGFSLEGFVVRREGYFGPKGRVIGPIEADADFLWAYAMAFRVAGDDVCWRTARDIARGLGLGDIGSPGGDGAALATDPDLADVRAVYGLLELHRATDRDAYLDAAASVGANLSEARTADEGPFVDDAGRIVLEDPTPLALLHLAAALRDDDRTRLPTPVGDRRSPEGGV</sequence>
<dbReference type="Proteomes" id="UP000183275">
    <property type="component" value="Unassembled WGS sequence"/>
</dbReference>
<evidence type="ECO:0000313" key="2">
    <source>
        <dbReference type="Proteomes" id="UP000183275"/>
    </source>
</evidence>
<dbReference type="RefSeq" id="WP_049989947.1">
    <property type="nucleotide sequence ID" value="NZ_FOIS01000005.1"/>
</dbReference>
<dbReference type="InterPro" id="IPR010702">
    <property type="entry name" value="Pectate_lyase_2"/>
</dbReference>
<evidence type="ECO:0000313" key="1">
    <source>
        <dbReference type="EMBL" id="SEW31190.1"/>
    </source>
</evidence>
<dbReference type="GO" id="GO:0042597">
    <property type="term" value="C:periplasmic space"/>
    <property type="evidence" value="ECO:0007669"/>
    <property type="project" value="InterPro"/>
</dbReference>
<dbReference type="EMBL" id="FOIS01000005">
    <property type="protein sequence ID" value="SEW31190.1"/>
    <property type="molecule type" value="Genomic_DNA"/>
</dbReference>
<protein>
    <submittedName>
        <fullName evidence="1">Pectate lyase</fullName>
    </submittedName>
</protein>
<dbReference type="GO" id="GO:0016837">
    <property type="term" value="F:carbon-oxygen lyase activity, acting on polysaccharides"/>
    <property type="evidence" value="ECO:0007669"/>
    <property type="project" value="InterPro"/>
</dbReference>
<dbReference type="SUPFAM" id="SSF48208">
    <property type="entry name" value="Six-hairpin glycosidases"/>
    <property type="match status" value="1"/>
</dbReference>
<organism evidence="1 2">
    <name type="scientific">Natrinema salifodinae</name>
    <dbReference type="NCBI Taxonomy" id="1202768"/>
    <lineage>
        <taxon>Archaea</taxon>
        <taxon>Methanobacteriati</taxon>
        <taxon>Methanobacteriota</taxon>
        <taxon>Stenosarchaea group</taxon>
        <taxon>Halobacteria</taxon>
        <taxon>Halobacteriales</taxon>
        <taxon>Natrialbaceae</taxon>
        <taxon>Natrinema</taxon>
    </lineage>
</organism>
<dbReference type="eggNOG" id="arCOG02007">
    <property type="taxonomic scope" value="Archaea"/>
</dbReference>
<dbReference type="InterPro" id="IPR008928">
    <property type="entry name" value="6-hairpin_glycosidase_sf"/>
</dbReference>
<name>A0A1I0QUR2_9EURY</name>
<dbReference type="STRING" id="1202768.SAMN05216285_3965"/>